<dbReference type="InterPro" id="IPR000594">
    <property type="entry name" value="ThiF_NAD_FAD-bd"/>
</dbReference>
<dbReference type="GO" id="GO:0001403">
    <property type="term" value="P:invasive growth in response to glucose limitation"/>
    <property type="evidence" value="ECO:0007669"/>
    <property type="project" value="EnsemblFungi"/>
</dbReference>
<comment type="pathway">
    <text evidence="14">tRNA modification; 5-methoxycarbonylmethyl-2-thiouridine-tRNA biosynthesis.</text>
</comment>
<evidence type="ECO:0000256" key="8">
    <source>
        <dbReference type="ARBA" id="ARBA00022786"/>
    </source>
</evidence>
<dbReference type="SUPFAM" id="SSF52821">
    <property type="entry name" value="Rhodanese/Cell cycle control phosphatase"/>
    <property type="match status" value="1"/>
</dbReference>
<evidence type="ECO:0000313" key="18">
    <source>
        <dbReference type="EMBL" id="EFW99752.1"/>
    </source>
</evidence>
<comment type="similarity">
    <text evidence="14">In the N-terminal section; belongs to the HesA/MoeB/ThiF family. UBA4 subfamily.</text>
</comment>
<dbReference type="GeneID" id="25980495"/>
<dbReference type="InParanoid" id="F0XQX2"/>
<protein>
    <recommendedName>
        <fullName evidence="14">Adenylyltransferase and sulfurtransferase uba4</fullName>
    </recommendedName>
    <alternativeName>
        <fullName evidence="14">Common component for nitrate reductase and xanthine dehydrogenase protein F</fullName>
    </alternativeName>
    <alternativeName>
        <fullName evidence="14">Ubiquitin-like protein activator 4</fullName>
    </alternativeName>
    <domain>
        <recommendedName>
            <fullName evidence="14">Molybdopterin-synthase adenylyltransferase</fullName>
            <ecNumber evidence="14">2.7.7.80</ecNumber>
        </recommendedName>
        <alternativeName>
            <fullName evidence="14">Adenylyltransferase uba4</fullName>
        </alternativeName>
        <alternativeName>
            <fullName evidence="14">Sulfur carrier protein MOCS2A adenylyltransferase</fullName>
        </alternativeName>
    </domain>
    <domain>
        <recommendedName>
            <fullName evidence="14">Molybdopterin-synthase sulfurtransferase</fullName>
            <ecNumber evidence="14">2.8.1.11</ecNumber>
        </recommendedName>
        <alternativeName>
            <fullName evidence="14">Sulfurtransferase uba4</fullName>
        </alternativeName>
        <alternativeName>
            <fullName evidence="14">Sulfur carrier protein MOCS2A sulfurtransferase</fullName>
        </alternativeName>
    </domain>
</protein>
<dbReference type="EC" id="2.8.1.11" evidence="14"/>
<evidence type="ECO:0000313" key="19">
    <source>
        <dbReference type="Proteomes" id="UP000007796"/>
    </source>
</evidence>
<dbReference type="InterPro" id="IPR045886">
    <property type="entry name" value="ThiF/MoeB/HesA"/>
</dbReference>
<dbReference type="Gene3D" id="3.40.250.10">
    <property type="entry name" value="Rhodanese-like domain"/>
    <property type="match status" value="1"/>
</dbReference>
<feature type="binding site" evidence="14">
    <location>
        <position position="124"/>
    </location>
    <ligand>
        <name>ATP</name>
        <dbReference type="ChEBI" id="CHEBI:30616"/>
    </ligand>
</feature>
<dbReference type="eggNOG" id="KOG2017">
    <property type="taxonomic scope" value="Eukaryota"/>
</dbReference>
<keyword evidence="9 14" id="KW-0862">Zinc</keyword>
<evidence type="ECO:0000256" key="16">
    <source>
        <dbReference type="SAM" id="MobiDB-lite"/>
    </source>
</evidence>
<feature type="coiled-coil region" evidence="15">
    <location>
        <begin position="11"/>
        <end position="45"/>
    </location>
</feature>
<evidence type="ECO:0000256" key="9">
    <source>
        <dbReference type="ARBA" id="ARBA00022833"/>
    </source>
</evidence>
<sequence>MAATDASDTRAKQLRLEIARAETELQGLRDQLALAESDEADEKRRLLNEKGVLDSDAATAPWRWPLKEEEYDRYARQLIVPGIGMQGQLRLRAASVLVVGAGGLGCPAATYLAGAGIGHIGIVDCDVVETSNLHRQIGHTTDRVGVPKAVSLATSLRRLNPLPRYSSHVEALTPANAAALVAAYDVVLDCTDNPASRYLVSDACVRASRPLVSAAALRTDGQLAVLNWPVGVGPCYRCIFPRPSPPASRLSCAEGGVLGPVVGVIGVLQALEALRVIMAEPDCIAAQADKPSPSLLLFSAKDGHGRLGAPSFRTVRVGGRRPTCFACSPTAPLRAMESLESVGSSGINGEWPDYVQFCGDDTIDVGVQLAPEERISVQEFQDIVTKKSDISAVVENPPYWLLDVREKEFFDMGSLDGALNLPFSRIQSAIQRSKRKTDAEEQESSPWPEWLPEGLGRHSAPVYVLCRVGINSQMVASQLKEMGLATDGRFIGDIKGGIQAWKRNIDSTIPFT</sequence>
<keyword evidence="2 14" id="KW-0963">Cytoplasm</keyword>
<evidence type="ECO:0000259" key="17">
    <source>
        <dbReference type="PROSITE" id="PS50206"/>
    </source>
</evidence>
<comment type="pathway">
    <text evidence="14">Cofactor biosynthesis; molybdopterin biosynthesis.</text>
</comment>
<dbReference type="RefSeq" id="XP_014169484.1">
    <property type="nucleotide sequence ID" value="XM_014314009.1"/>
</dbReference>
<keyword evidence="10 14" id="KW-0067">ATP-binding</keyword>
<dbReference type="GO" id="GO:0004792">
    <property type="term" value="F:thiosulfate-cyanide sulfurtransferase activity"/>
    <property type="evidence" value="ECO:0007669"/>
    <property type="project" value="EnsemblFungi"/>
</dbReference>
<comment type="catalytic activity">
    <reaction evidence="14">
        <text>[molybdopterin-synthase sulfur-carrier protein]-C-terminal Gly-Gly-AMP + S-sulfanyl-L-cysteinyl-[cysteine desulfurase] + AH2 = [molybdopterin-synthase sulfur-carrier protein]-C-terminal-Gly-aminoethanethioate + L-cysteinyl-[cysteine desulfurase] + A + AMP + 2 H(+)</text>
        <dbReference type="Rhea" id="RHEA:48612"/>
        <dbReference type="Rhea" id="RHEA-COMP:12157"/>
        <dbReference type="Rhea" id="RHEA-COMP:12158"/>
        <dbReference type="Rhea" id="RHEA-COMP:12159"/>
        <dbReference type="Rhea" id="RHEA-COMP:19907"/>
        <dbReference type="ChEBI" id="CHEBI:13193"/>
        <dbReference type="ChEBI" id="CHEBI:15378"/>
        <dbReference type="ChEBI" id="CHEBI:17499"/>
        <dbReference type="ChEBI" id="CHEBI:29950"/>
        <dbReference type="ChEBI" id="CHEBI:61963"/>
        <dbReference type="ChEBI" id="CHEBI:90618"/>
        <dbReference type="ChEBI" id="CHEBI:232372"/>
        <dbReference type="ChEBI" id="CHEBI:456215"/>
        <dbReference type="EC" id="2.8.1.11"/>
    </reaction>
</comment>
<feature type="binding site" evidence="14">
    <location>
        <position position="324"/>
    </location>
    <ligand>
        <name>Zn(2+)</name>
        <dbReference type="ChEBI" id="CHEBI:29105"/>
    </ligand>
</feature>
<dbReference type="FunCoup" id="F0XQX2">
    <property type="interactions" value="761"/>
</dbReference>
<feature type="binding site" evidence="14">
    <location>
        <position position="148"/>
    </location>
    <ligand>
        <name>ATP</name>
        <dbReference type="ChEBI" id="CHEBI:30616"/>
    </ligand>
</feature>
<feature type="binding site" evidence="14">
    <location>
        <position position="103"/>
    </location>
    <ligand>
        <name>ATP</name>
        <dbReference type="ChEBI" id="CHEBI:30616"/>
    </ligand>
</feature>
<dbReference type="AlphaFoldDB" id="F0XQX2"/>
<dbReference type="Pfam" id="PF00581">
    <property type="entry name" value="Rhodanese"/>
    <property type="match status" value="1"/>
</dbReference>
<feature type="domain" description="Rhodanese" evidence="17">
    <location>
        <begin position="395"/>
        <end position="510"/>
    </location>
</feature>
<dbReference type="CDD" id="cd00757">
    <property type="entry name" value="ThiF_MoeB_HesA_family"/>
    <property type="match status" value="1"/>
</dbReference>
<feature type="binding site" evidence="14">
    <location>
        <position position="235"/>
    </location>
    <ligand>
        <name>Zn(2+)</name>
        <dbReference type="ChEBI" id="CHEBI:29105"/>
    </ligand>
</feature>
<dbReference type="UniPathway" id="UPA00344"/>
<keyword evidence="5" id="KW-0548">Nucleotidyltransferase</keyword>
<dbReference type="EMBL" id="GL629807">
    <property type="protein sequence ID" value="EFW99752.1"/>
    <property type="molecule type" value="Genomic_DNA"/>
</dbReference>
<feature type="binding site" evidence="14">
    <location>
        <position position="238"/>
    </location>
    <ligand>
        <name>Zn(2+)</name>
        <dbReference type="ChEBI" id="CHEBI:29105"/>
    </ligand>
</feature>
<dbReference type="GO" id="GO:0061605">
    <property type="term" value="F:molybdopterin-synthase adenylyltransferase activity"/>
    <property type="evidence" value="ECO:0007669"/>
    <property type="project" value="UniProtKB-EC"/>
</dbReference>
<keyword evidence="6 14" id="KW-0479">Metal-binding</keyword>
<organism evidence="19">
    <name type="scientific">Grosmannia clavigera (strain kw1407 / UAMH 11150)</name>
    <name type="common">Blue stain fungus</name>
    <name type="synonym">Graphiocladiella clavigera</name>
    <dbReference type="NCBI Taxonomy" id="655863"/>
    <lineage>
        <taxon>Eukaryota</taxon>
        <taxon>Fungi</taxon>
        <taxon>Dikarya</taxon>
        <taxon>Ascomycota</taxon>
        <taxon>Pezizomycotina</taxon>
        <taxon>Sordariomycetes</taxon>
        <taxon>Sordariomycetidae</taxon>
        <taxon>Ophiostomatales</taxon>
        <taxon>Ophiostomataceae</taxon>
        <taxon>Leptographium</taxon>
    </lineage>
</organism>
<comment type="catalytic activity">
    <reaction evidence="14">
        <text>[molybdopterin-synthase sulfur-carrier protein]-C-terminal Gly-Gly + ATP + H(+) = [molybdopterin-synthase sulfur-carrier protein]-C-terminal Gly-Gly-AMP + diphosphate</text>
        <dbReference type="Rhea" id="RHEA:43616"/>
        <dbReference type="Rhea" id="RHEA-COMP:12159"/>
        <dbReference type="Rhea" id="RHEA-COMP:12202"/>
        <dbReference type="ChEBI" id="CHEBI:15378"/>
        <dbReference type="ChEBI" id="CHEBI:30616"/>
        <dbReference type="ChEBI" id="CHEBI:33019"/>
        <dbReference type="ChEBI" id="CHEBI:90618"/>
        <dbReference type="ChEBI" id="CHEBI:90778"/>
        <dbReference type="EC" id="2.7.7.80"/>
    </reaction>
</comment>
<evidence type="ECO:0000256" key="6">
    <source>
        <dbReference type="ARBA" id="ARBA00022723"/>
    </source>
</evidence>
<evidence type="ECO:0000256" key="14">
    <source>
        <dbReference type="HAMAP-Rule" id="MF_03049"/>
    </source>
</evidence>
<dbReference type="GO" id="GO:0002143">
    <property type="term" value="P:tRNA wobble position uridine thiolation"/>
    <property type="evidence" value="ECO:0007669"/>
    <property type="project" value="EnsemblFungi"/>
</dbReference>
<dbReference type="STRING" id="655863.F0XQX2"/>
<evidence type="ECO:0000256" key="13">
    <source>
        <dbReference type="ARBA" id="ARBA00043893"/>
    </source>
</evidence>
<dbReference type="GO" id="GO:0032447">
    <property type="term" value="P:protein urmylation"/>
    <property type="evidence" value="ECO:0007669"/>
    <property type="project" value="EnsemblFungi"/>
</dbReference>
<dbReference type="InterPro" id="IPR028885">
    <property type="entry name" value="MOCS3/Uba4"/>
</dbReference>
<dbReference type="GO" id="GO:0061604">
    <property type="term" value="F:molybdopterin-synthase sulfurtransferase activity"/>
    <property type="evidence" value="ECO:0007669"/>
    <property type="project" value="UniProtKB-EC"/>
</dbReference>
<gene>
    <name evidence="14" type="primary">uba4</name>
    <name evidence="14" type="synonym">cnxF</name>
    <name evidence="18" type="ORF">CMQ_70</name>
</gene>
<evidence type="ECO:0000256" key="4">
    <source>
        <dbReference type="ARBA" id="ARBA00022694"/>
    </source>
</evidence>
<keyword evidence="12 14" id="KW-0511">Multifunctional enzyme</keyword>
<proteinExistence type="inferred from homology"/>
<dbReference type="PROSITE" id="PS50206">
    <property type="entry name" value="RHODANESE_3"/>
    <property type="match status" value="1"/>
</dbReference>
<dbReference type="InterPro" id="IPR001763">
    <property type="entry name" value="Rhodanese-like_dom"/>
</dbReference>
<dbReference type="Proteomes" id="UP000007796">
    <property type="component" value="Unassembled WGS sequence"/>
</dbReference>
<dbReference type="GO" id="GO:2000220">
    <property type="term" value="P:regulation of pseudohyphal growth"/>
    <property type="evidence" value="ECO:0007669"/>
    <property type="project" value="EnsemblFungi"/>
</dbReference>
<keyword evidence="7 14" id="KW-0547">Nucleotide-binding</keyword>
<comment type="cofactor">
    <cofactor evidence="14">
        <name>Zn(2+)</name>
        <dbReference type="ChEBI" id="CHEBI:29105"/>
    </cofactor>
    <text evidence="14">Binds 1 zinc ion per subunit.</text>
</comment>
<keyword evidence="15" id="KW-0175">Coiled coil</keyword>
<feature type="region of interest" description="Disordered" evidence="16">
    <location>
        <begin position="432"/>
        <end position="451"/>
    </location>
</feature>
<evidence type="ECO:0000256" key="1">
    <source>
        <dbReference type="ARBA" id="ARBA00004514"/>
    </source>
</evidence>
<feature type="binding site" evidence="14">
    <location>
        <begin position="131"/>
        <end position="135"/>
    </location>
    <ligand>
        <name>ATP</name>
        <dbReference type="ChEBI" id="CHEBI:30616"/>
    </ligand>
</feature>
<keyword evidence="8" id="KW-0833">Ubl conjugation pathway</keyword>
<name>F0XQX2_GROCL</name>
<dbReference type="PANTHER" id="PTHR10953">
    <property type="entry name" value="UBIQUITIN-ACTIVATING ENZYME E1"/>
    <property type="match status" value="1"/>
</dbReference>
<accession>F0XQX2</accession>
<feature type="active site" description="Cysteine persulfide intermediate; for sulfurtransferase activity" evidence="14">
    <location>
        <position position="466"/>
    </location>
</feature>
<dbReference type="GO" id="GO:0005524">
    <property type="term" value="F:ATP binding"/>
    <property type="evidence" value="ECO:0007669"/>
    <property type="project" value="UniProtKB-KW"/>
</dbReference>
<dbReference type="GO" id="GO:0046872">
    <property type="term" value="F:metal ion binding"/>
    <property type="evidence" value="ECO:0007669"/>
    <property type="project" value="UniProtKB-KW"/>
</dbReference>
<dbReference type="Gene3D" id="3.40.50.720">
    <property type="entry name" value="NAD(P)-binding Rossmann-like Domain"/>
    <property type="match status" value="1"/>
</dbReference>
<feature type="active site" description="Glycyl thioester intermediate; for adenylyltransferase activity" evidence="14">
    <location>
        <position position="252"/>
    </location>
</feature>
<reference evidence="18 19" key="1">
    <citation type="journal article" date="2011" name="Proc. Natl. Acad. Sci. U.S.A.">
        <title>Genome and transcriptome analyses of the mountain pine beetle-fungal symbiont Grosmannia clavigera, a lodgepole pine pathogen.</title>
        <authorList>
            <person name="DiGuistini S."/>
            <person name="Wang Y."/>
            <person name="Liao N.Y."/>
            <person name="Taylor G."/>
            <person name="Tanguay P."/>
            <person name="Feau N."/>
            <person name="Henrissat B."/>
            <person name="Chan S.K."/>
            <person name="Hesse-Orce U."/>
            <person name="Alamouti S.M."/>
            <person name="Tsui C.K.M."/>
            <person name="Docking R.T."/>
            <person name="Levasseur A."/>
            <person name="Haridas S."/>
            <person name="Robertson G."/>
            <person name="Birol I."/>
            <person name="Holt R.A."/>
            <person name="Marra M.A."/>
            <person name="Hamelin R.C."/>
            <person name="Hirst M."/>
            <person name="Jones S.J.M."/>
            <person name="Bohlmann J."/>
            <person name="Breuil C."/>
        </authorList>
    </citation>
    <scope>NUCLEOTIDE SEQUENCE [LARGE SCALE GENOMIC DNA]</scope>
    <source>
        <strain evidence="19">kw1407 / UAMH 11150</strain>
    </source>
</reference>
<dbReference type="GO" id="GO:0006777">
    <property type="term" value="P:Mo-molybdopterin cofactor biosynthetic process"/>
    <property type="evidence" value="ECO:0007669"/>
    <property type="project" value="UniProtKB-UniRule"/>
</dbReference>
<dbReference type="HAMAP" id="MF_03049">
    <property type="entry name" value="MOCS3_Uba4"/>
    <property type="match status" value="1"/>
</dbReference>
<dbReference type="PANTHER" id="PTHR10953:SF102">
    <property type="entry name" value="ADENYLYLTRANSFERASE AND SULFURTRANSFERASE MOCS3"/>
    <property type="match status" value="1"/>
</dbReference>
<evidence type="ECO:0000256" key="3">
    <source>
        <dbReference type="ARBA" id="ARBA00022679"/>
    </source>
</evidence>
<dbReference type="GO" id="GO:0042292">
    <property type="term" value="F:URM1 activating enzyme activity"/>
    <property type="evidence" value="ECO:0007669"/>
    <property type="project" value="EnsemblFungi"/>
</dbReference>
<dbReference type="SUPFAM" id="SSF69572">
    <property type="entry name" value="Activating enzymes of the ubiquitin-like proteins"/>
    <property type="match status" value="1"/>
</dbReference>
<comment type="subcellular location">
    <subcellularLocation>
        <location evidence="1">Cytoplasm</location>
        <location evidence="1">Cytosol</location>
    </subcellularLocation>
</comment>
<dbReference type="FunFam" id="3.40.50.720:FF:000033">
    <property type="entry name" value="Adenylyltransferase and sulfurtransferase MOCS3"/>
    <property type="match status" value="1"/>
</dbReference>
<dbReference type="GO" id="GO:0034599">
    <property type="term" value="P:cellular response to oxidative stress"/>
    <property type="evidence" value="ECO:0007669"/>
    <property type="project" value="EnsemblFungi"/>
</dbReference>
<evidence type="ECO:0000256" key="5">
    <source>
        <dbReference type="ARBA" id="ARBA00022695"/>
    </source>
</evidence>
<evidence type="ECO:0000256" key="11">
    <source>
        <dbReference type="ARBA" id="ARBA00023150"/>
    </source>
</evidence>
<feature type="binding site" evidence="14">
    <location>
        <position position="327"/>
    </location>
    <ligand>
        <name>Zn(2+)</name>
        <dbReference type="ChEBI" id="CHEBI:29105"/>
    </ligand>
</feature>
<dbReference type="UniPathway" id="UPA00988"/>
<keyword evidence="4 14" id="KW-0819">tRNA processing</keyword>
<dbReference type="SMART" id="SM00450">
    <property type="entry name" value="RHOD"/>
    <property type="match status" value="1"/>
</dbReference>
<dbReference type="GO" id="GO:0042802">
    <property type="term" value="F:identical protein binding"/>
    <property type="evidence" value="ECO:0007669"/>
    <property type="project" value="EnsemblFungi"/>
</dbReference>
<dbReference type="HOGENOM" id="CLU_013325_1_2_1"/>
<evidence type="ECO:0000256" key="12">
    <source>
        <dbReference type="ARBA" id="ARBA00023268"/>
    </source>
</evidence>
<comment type="function">
    <text evidence="13">Plays a central role in 2-thiolation of mcm(5)S(2)U at tRNA wobble positions of cytosolic tRNA(Lys), tRNA(Glu) and tRNA(Gln). Also essential during biosynthesis of the molybdenum cofactor. Acts by mediating the C-terminal thiocarboxylation of sulfur carriers urm1 and mocs2a. Its N-terminus first activates urm1 and mocs2a as acyl-adenylates (-COAMP), then the persulfide sulfur on the catalytic cysteine is transferred to urm1 and mocs2a to form thiocarboxylation (-COSH) of their C-terminus. The reaction probably involves hydrogen sulfide that is generated from the persulfide intermediate and that acts as a nucleophile towards urm1 and mocs2a. Subsequently, a transient disulfide bond is formed. Does not use thiosulfate as sulfur donor; nfs1 probably acting as a sulfur donor for thiocarboxylation reactions.</text>
</comment>
<comment type="function">
    <text evidence="14">Plays a central role in 2-thiolation of mcm(5)S(2)U at tRNA wobble positions of cytosolic tRNA(Lys), tRNA(Glu) and tRNA(Gln). Also essential during biosynthesis of the molybdenum cofactor. Acts by mediating the C-terminal thiocarboxylation of sulfur carriers urm1 and MOCS2A. Its N-terminus first activates urm1 and MOCS2A as acyl-adenylates (-COAMP), then the persulfide sulfur on the catalytic cysteine is transferred to urm1 and MOCS2A to form thiocarboxylation (-COSH) of their C-terminus. The reaction probably involves hydrogen sulfide that is generated from the persulfide intermediate and that acts as nucleophile towards urm1 and MOCS2A. Subsequently, a transient disulfide bond is formed. Does not use thiosulfate as sulfur donor; nfs1 probably acting as a sulfur donor for thiocarboxylation reactions.</text>
</comment>
<dbReference type="EC" id="2.7.7.80" evidence="14"/>
<dbReference type="InterPro" id="IPR036873">
    <property type="entry name" value="Rhodanese-like_dom_sf"/>
</dbReference>
<keyword evidence="3 14" id="KW-0808">Transferase</keyword>
<dbReference type="Pfam" id="PF00899">
    <property type="entry name" value="ThiF"/>
    <property type="match status" value="1"/>
</dbReference>
<evidence type="ECO:0000256" key="7">
    <source>
        <dbReference type="ARBA" id="ARBA00022741"/>
    </source>
</evidence>
<feature type="binding site" evidence="14">
    <location>
        <begin position="192"/>
        <end position="193"/>
    </location>
    <ligand>
        <name>ATP</name>
        <dbReference type="ChEBI" id="CHEBI:30616"/>
    </ligand>
</feature>
<dbReference type="GO" id="GO:0005829">
    <property type="term" value="C:cytosol"/>
    <property type="evidence" value="ECO:0007669"/>
    <property type="project" value="UniProtKB-SubCell"/>
</dbReference>
<evidence type="ECO:0000256" key="10">
    <source>
        <dbReference type="ARBA" id="ARBA00022840"/>
    </source>
</evidence>
<evidence type="ECO:0000256" key="2">
    <source>
        <dbReference type="ARBA" id="ARBA00022490"/>
    </source>
</evidence>
<keyword evidence="11 14" id="KW-0501">Molybdenum cofactor biosynthesis</keyword>
<evidence type="ECO:0000256" key="15">
    <source>
        <dbReference type="SAM" id="Coils"/>
    </source>
</evidence>
<dbReference type="GO" id="GO:0007114">
    <property type="term" value="P:cell budding"/>
    <property type="evidence" value="ECO:0007669"/>
    <property type="project" value="EnsemblFungi"/>
</dbReference>
<keyword evidence="19" id="KW-1185">Reference proteome</keyword>
<dbReference type="OrthoDB" id="10261062at2759"/>
<dbReference type="InterPro" id="IPR035985">
    <property type="entry name" value="Ubiquitin-activating_enz"/>
</dbReference>